<dbReference type="AlphaFoldDB" id="A0A498HR01"/>
<organism evidence="1 2">
    <name type="scientific">Malus domestica</name>
    <name type="common">Apple</name>
    <name type="synonym">Pyrus malus</name>
    <dbReference type="NCBI Taxonomy" id="3750"/>
    <lineage>
        <taxon>Eukaryota</taxon>
        <taxon>Viridiplantae</taxon>
        <taxon>Streptophyta</taxon>
        <taxon>Embryophyta</taxon>
        <taxon>Tracheophyta</taxon>
        <taxon>Spermatophyta</taxon>
        <taxon>Magnoliopsida</taxon>
        <taxon>eudicotyledons</taxon>
        <taxon>Gunneridae</taxon>
        <taxon>Pentapetalae</taxon>
        <taxon>rosids</taxon>
        <taxon>fabids</taxon>
        <taxon>Rosales</taxon>
        <taxon>Rosaceae</taxon>
        <taxon>Amygdaloideae</taxon>
        <taxon>Maleae</taxon>
        <taxon>Malus</taxon>
    </lineage>
</organism>
<proteinExistence type="predicted"/>
<keyword evidence="2" id="KW-1185">Reference proteome</keyword>
<gene>
    <name evidence="1" type="ORF">DVH24_025526</name>
</gene>
<dbReference type="Proteomes" id="UP000290289">
    <property type="component" value="Chromosome 16"/>
</dbReference>
<evidence type="ECO:0008006" key="3">
    <source>
        <dbReference type="Google" id="ProtNLM"/>
    </source>
</evidence>
<protein>
    <recommendedName>
        <fullName evidence="3">RNase H type-1 domain-containing protein</fullName>
    </recommendedName>
</protein>
<evidence type="ECO:0000313" key="1">
    <source>
        <dbReference type="EMBL" id="RXH72025.1"/>
    </source>
</evidence>
<accession>A0A498HR01</accession>
<evidence type="ECO:0000313" key="2">
    <source>
        <dbReference type="Proteomes" id="UP000290289"/>
    </source>
</evidence>
<sequence length="86" mass="9718">MAAPIFGWIKCNSDAAWDENGSYGCIGIVVRNSAGDFMAAMVVWETRVDRRCMHRLLLHGVESLGKVFIEAMLAPYPRFCTYFIIQ</sequence>
<comment type="caution">
    <text evidence="1">The sequence shown here is derived from an EMBL/GenBank/DDBJ whole genome shotgun (WGS) entry which is preliminary data.</text>
</comment>
<name>A0A498HR01_MALDO</name>
<dbReference type="EMBL" id="RDQH01000342">
    <property type="protein sequence ID" value="RXH72025.1"/>
    <property type="molecule type" value="Genomic_DNA"/>
</dbReference>
<reference evidence="1 2" key="1">
    <citation type="submission" date="2018-10" db="EMBL/GenBank/DDBJ databases">
        <title>A high-quality apple genome assembly.</title>
        <authorList>
            <person name="Hu J."/>
        </authorList>
    </citation>
    <scope>NUCLEOTIDE SEQUENCE [LARGE SCALE GENOMIC DNA]</scope>
    <source>
        <strain evidence="2">cv. HFTH1</strain>
        <tissue evidence="1">Young leaf</tissue>
    </source>
</reference>